<dbReference type="PANTHER" id="PTHR12553:SF49">
    <property type="entry name" value="ZINC PHOSPHODIESTERASE ELAC PROTEIN 2"/>
    <property type="match status" value="1"/>
</dbReference>
<comment type="similarity">
    <text evidence="3">Belongs to the RNase Z family.</text>
</comment>
<dbReference type="InterPro" id="IPR027794">
    <property type="entry name" value="tRNase_Z_dom"/>
</dbReference>
<gene>
    <name evidence="13" type="ORF">K469DRAFT_744655</name>
</gene>
<dbReference type="Gene3D" id="3.60.15.10">
    <property type="entry name" value="Ribonuclease Z/Hydroxyacylglutathione hydrolase-like"/>
    <property type="match status" value="2"/>
</dbReference>
<dbReference type="InterPro" id="IPR036866">
    <property type="entry name" value="RibonucZ/Hydroxyglut_hydro"/>
</dbReference>
<feature type="region of interest" description="Disordered" evidence="11">
    <location>
        <begin position="452"/>
        <end position="479"/>
    </location>
</feature>
<keyword evidence="8" id="KW-0255">Endonuclease</keyword>
<feature type="compositionally biased region" description="Acidic residues" evidence="11">
    <location>
        <begin position="1002"/>
        <end position="1014"/>
    </location>
</feature>
<dbReference type="GO" id="GO:0046872">
    <property type="term" value="F:metal ion binding"/>
    <property type="evidence" value="ECO:0007669"/>
    <property type="project" value="UniProtKB-KW"/>
</dbReference>
<evidence type="ECO:0000256" key="8">
    <source>
        <dbReference type="ARBA" id="ARBA00022759"/>
    </source>
</evidence>
<evidence type="ECO:0000256" key="11">
    <source>
        <dbReference type="SAM" id="MobiDB-lite"/>
    </source>
</evidence>
<evidence type="ECO:0000256" key="5">
    <source>
        <dbReference type="ARBA" id="ARBA00022694"/>
    </source>
</evidence>
<evidence type="ECO:0000259" key="12">
    <source>
        <dbReference type="Pfam" id="PF13691"/>
    </source>
</evidence>
<keyword evidence="10" id="KW-0862">Zinc</keyword>
<dbReference type="OrthoDB" id="527344at2759"/>
<evidence type="ECO:0000256" key="3">
    <source>
        <dbReference type="ARBA" id="ARBA00007823"/>
    </source>
</evidence>
<keyword evidence="14" id="KW-1185">Reference proteome</keyword>
<evidence type="ECO:0000256" key="7">
    <source>
        <dbReference type="ARBA" id="ARBA00022723"/>
    </source>
</evidence>
<organism evidence="13 14">
    <name type="scientific">Zopfia rhizophila CBS 207.26</name>
    <dbReference type="NCBI Taxonomy" id="1314779"/>
    <lineage>
        <taxon>Eukaryota</taxon>
        <taxon>Fungi</taxon>
        <taxon>Dikarya</taxon>
        <taxon>Ascomycota</taxon>
        <taxon>Pezizomycotina</taxon>
        <taxon>Dothideomycetes</taxon>
        <taxon>Dothideomycetes incertae sedis</taxon>
        <taxon>Zopfiaceae</taxon>
        <taxon>Zopfia</taxon>
    </lineage>
</organism>
<keyword evidence="7" id="KW-0479">Metal-binding</keyword>
<evidence type="ECO:0000256" key="4">
    <source>
        <dbReference type="ARBA" id="ARBA00012477"/>
    </source>
</evidence>
<dbReference type="EC" id="3.1.26.11" evidence="4"/>
<name>A0A6A6EVT5_9PEZI</name>
<evidence type="ECO:0000313" key="14">
    <source>
        <dbReference type="Proteomes" id="UP000800200"/>
    </source>
</evidence>
<dbReference type="Pfam" id="PF13691">
    <property type="entry name" value="Lactamase_B_4"/>
    <property type="match status" value="1"/>
</dbReference>
<feature type="region of interest" description="Disordered" evidence="11">
    <location>
        <begin position="1091"/>
        <end position="1126"/>
    </location>
</feature>
<dbReference type="GO" id="GO:0005739">
    <property type="term" value="C:mitochondrion"/>
    <property type="evidence" value="ECO:0007669"/>
    <property type="project" value="TreeGrafter"/>
</dbReference>
<proteinExistence type="inferred from homology"/>
<protein>
    <recommendedName>
        <fullName evidence="4">ribonuclease Z</fullName>
        <ecNumber evidence="4">3.1.26.11</ecNumber>
    </recommendedName>
</protein>
<evidence type="ECO:0000256" key="2">
    <source>
        <dbReference type="ARBA" id="ARBA00001947"/>
    </source>
</evidence>
<reference evidence="13" key="1">
    <citation type="journal article" date="2020" name="Stud. Mycol.">
        <title>101 Dothideomycetes genomes: a test case for predicting lifestyles and emergence of pathogens.</title>
        <authorList>
            <person name="Haridas S."/>
            <person name="Albert R."/>
            <person name="Binder M."/>
            <person name="Bloem J."/>
            <person name="Labutti K."/>
            <person name="Salamov A."/>
            <person name="Andreopoulos B."/>
            <person name="Baker S."/>
            <person name="Barry K."/>
            <person name="Bills G."/>
            <person name="Bluhm B."/>
            <person name="Cannon C."/>
            <person name="Castanera R."/>
            <person name="Culley D."/>
            <person name="Daum C."/>
            <person name="Ezra D."/>
            <person name="Gonzalez J."/>
            <person name="Henrissat B."/>
            <person name="Kuo A."/>
            <person name="Liang C."/>
            <person name="Lipzen A."/>
            <person name="Lutzoni F."/>
            <person name="Magnuson J."/>
            <person name="Mondo S."/>
            <person name="Nolan M."/>
            <person name="Ohm R."/>
            <person name="Pangilinan J."/>
            <person name="Park H.-J."/>
            <person name="Ramirez L."/>
            <person name="Alfaro M."/>
            <person name="Sun H."/>
            <person name="Tritt A."/>
            <person name="Yoshinaga Y."/>
            <person name="Zwiers L.-H."/>
            <person name="Turgeon B."/>
            <person name="Goodwin S."/>
            <person name="Spatafora J."/>
            <person name="Crous P."/>
            <person name="Grigoriev I."/>
        </authorList>
    </citation>
    <scope>NUCLEOTIDE SEQUENCE</scope>
    <source>
        <strain evidence="13">CBS 207.26</strain>
    </source>
</reference>
<evidence type="ECO:0000313" key="13">
    <source>
        <dbReference type="EMBL" id="KAF2194889.1"/>
    </source>
</evidence>
<evidence type="ECO:0000256" key="6">
    <source>
        <dbReference type="ARBA" id="ARBA00022722"/>
    </source>
</evidence>
<evidence type="ECO:0000256" key="1">
    <source>
        <dbReference type="ARBA" id="ARBA00000402"/>
    </source>
</evidence>
<dbReference type="GO" id="GO:0042781">
    <property type="term" value="F:3'-tRNA processing endoribonuclease activity"/>
    <property type="evidence" value="ECO:0007669"/>
    <property type="project" value="UniProtKB-EC"/>
</dbReference>
<feature type="compositionally biased region" description="Basic residues" evidence="11">
    <location>
        <begin position="1117"/>
        <end position="1126"/>
    </location>
</feature>
<dbReference type="SUPFAM" id="SSF56281">
    <property type="entry name" value="Metallo-hydrolase/oxidoreductase"/>
    <property type="match status" value="2"/>
</dbReference>
<keyword evidence="6" id="KW-0540">Nuclease</keyword>
<comment type="catalytic activity">
    <reaction evidence="1">
        <text>Endonucleolytic cleavage of RNA, removing extra 3' nucleotides from tRNA precursor, generating 3' termini of tRNAs. A 3'-hydroxy group is left at the tRNA terminus and a 5'-phosphoryl group is left at the trailer molecule.</text>
        <dbReference type="EC" id="3.1.26.11"/>
    </reaction>
</comment>
<accession>A0A6A6EVT5</accession>
<dbReference type="InterPro" id="IPR047151">
    <property type="entry name" value="RNZ2-like"/>
</dbReference>
<evidence type="ECO:0000256" key="9">
    <source>
        <dbReference type="ARBA" id="ARBA00022801"/>
    </source>
</evidence>
<keyword evidence="5" id="KW-0819">tRNA processing</keyword>
<comment type="cofactor">
    <cofactor evidence="2">
        <name>Zn(2+)</name>
        <dbReference type="ChEBI" id="CHEBI:29105"/>
    </cofactor>
</comment>
<dbReference type="PANTHER" id="PTHR12553">
    <property type="entry name" value="ZINC PHOSPHODIESTERASE ELAC PROTEIN 2"/>
    <property type="match status" value="1"/>
</dbReference>
<evidence type="ECO:0000256" key="10">
    <source>
        <dbReference type="ARBA" id="ARBA00022833"/>
    </source>
</evidence>
<dbReference type="EMBL" id="ML994611">
    <property type="protein sequence ID" value="KAF2194889.1"/>
    <property type="molecule type" value="Genomic_DNA"/>
</dbReference>
<sequence>MCLLRSGSAGSLLKSIQKLATNHAERKISQTGQPAPVRISRRWVNAPKKLNKKSFQEREQLFDFTLLKKSEKSSQLVRSNPLFISKQKFTPCREHRRHVLLEPLQRDSTRPEDHIPSPQQGPRTVKQVLEPMEAYIQFITTPTADTPGTTLLFHLNKQRYLFGSGSEGTQRAVAQAALRLQKVEDFFITGRSEWGNLGGLIGMMLTLADSRTTAYATSMELYQNKVAAGKAVRSTEPLPPKLNLYGPPNLNHMMATCRRYIFRKGMPITATEYKDEVPKQTDNGGILPTWKDDNINVWALSVVPTRSSPDTQSEATLNTRKQSFDERHNNFEGEKPAALESAGERELRYNRIRKSIVRHMFDSDWRFDTLVERHISEVEMPAAMYVRNSKTKELESYKGPLPGSEEPLPDIKVLTRTPWPGALVQYLPPTKPAPEAVSYIARTHSLRGKFKPDRAKDLGVKPGPDFSKLASGESVQNEDGQTITPDMVLEPERPGQGVAIFDVPSVEYIDPLINREELSSNSVMQGIQAYIWILGRGVSGHPALQEFMQTRSQVQHVVSSVDDCPNRLTLDSVAAQTIRLGQIDGERYSVPFHDNATLPQKSLHGSLLRKKPTLSGTIGADRGLKFNLMPKSQLIKEEVVPLLDVPAVESTTSQDIIDLAKAAREDVENGKEALEAWKQKIPNPDAEVITLGTGSALPSKYRNVSATLVRVPGVGNYLFDCGENTLGQLQRVFNPEELAEVLRNLRMIWISHLHADHHLGTTSVIKAWYAIVHNSVPANSPPNIPSLATCVSVYGLSIISDEGMLKWLSEYSSVEDFGYSRIVPLEISNAFSLGSFIGSKLELCSLETAAYEGEYALKKADYQAVLGLSDIQACAVPHCRGAKAVSITFPETSSESNAETKTGPLKISYSGDCRPSSNFARIGRNTTVLIHEATFDDELLADAKAKKHSTTSEALGIGAKMDAKAVVLTHFSQRYQKIPVLETVENGEAEHDIVDSVAMEDAKEEPEEEDDADPTADNMDMTARNVGAAPQTKSLDNLHSLSKEQVIKVRSKDMKVAVAFDYMHVKIGEIAQLEKFNPALNKLLTKADEEAEVSFDGDGERNGNGKKKNGGGDGERGKKKKAKRNN</sequence>
<dbReference type="Proteomes" id="UP000800200">
    <property type="component" value="Unassembled WGS sequence"/>
</dbReference>
<feature type="domain" description="tRNase Z endonuclease" evidence="12">
    <location>
        <begin position="137"/>
        <end position="199"/>
    </location>
</feature>
<dbReference type="AlphaFoldDB" id="A0A6A6EVT5"/>
<keyword evidence="9" id="KW-0378">Hydrolase</keyword>
<dbReference type="CDD" id="cd07718">
    <property type="entry name" value="RNaseZ_ELAC1_ELAC2-C-term-like_MBL-fold"/>
    <property type="match status" value="1"/>
</dbReference>
<feature type="region of interest" description="Disordered" evidence="11">
    <location>
        <begin position="989"/>
        <end position="1020"/>
    </location>
</feature>
<dbReference type="GO" id="GO:1990180">
    <property type="term" value="P:mitochondrial tRNA 3'-end processing"/>
    <property type="evidence" value="ECO:0007669"/>
    <property type="project" value="TreeGrafter"/>
</dbReference>